<comment type="caution">
    <text evidence="3">The sequence shown here is derived from an EMBL/GenBank/DDBJ whole genome shotgun (WGS) entry which is preliminary data.</text>
</comment>
<dbReference type="EMBL" id="JBEDUW010000005">
    <property type="protein sequence ID" value="KAK9929790.1"/>
    <property type="molecule type" value="Genomic_DNA"/>
</dbReference>
<accession>A0AAW1X2E0</accession>
<keyword evidence="1" id="KW-0175">Coiled coil</keyword>
<sequence length="356" mass="40271">MDKDWVKLDRNCPQYRLALSNFIANSIRVAGHDGDIKCPCKKCYNTSWEMPGVVRKHMIVYGMDKVYHNDVCREHGEPLQQHNNPTGFPNIPPFEINIPDCGMLDMLNDAFHEEHTSINSDVEPDPPSEPTPEAANFFNLLKEANMDIYPGCTRMKKLDFLVHVFKIKCLYKRQEHGHEPDMLTMFVLTHTRGVDKIPVDAESERVIALLKKIIERELLSVVVDDQEMMKIYSEVLGPEKNNRVRGYGSGITWADVPSIVTEKRGLSSEVQTLRANYESAVRRADSAILEMQRLRDEQDKIREDNIAAMARQKAELDATFQAKVVMEMNKAIQSAGFADLASALAALRNVAGPQGV</sequence>
<keyword evidence="4" id="KW-1185">Reference proteome</keyword>
<dbReference type="Proteomes" id="UP001457282">
    <property type="component" value="Unassembled WGS sequence"/>
</dbReference>
<reference evidence="3 4" key="1">
    <citation type="journal article" date="2023" name="G3 (Bethesda)">
        <title>A chromosome-length genome assembly and annotation of blackberry (Rubus argutus, cv. 'Hillquist').</title>
        <authorList>
            <person name="Bruna T."/>
            <person name="Aryal R."/>
            <person name="Dudchenko O."/>
            <person name="Sargent D.J."/>
            <person name="Mead D."/>
            <person name="Buti M."/>
            <person name="Cavallini A."/>
            <person name="Hytonen T."/>
            <person name="Andres J."/>
            <person name="Pham M."/>
            <person name="Weisz D."/>
            <person name="Mascagni F."/>
            <person name="Usai G."/>
            <person name="Natali L."/>
            <person name="Bassil N."/>
            <person name="Fernandez G.E."/>
            <person name="Lomsadze A."/>
            <person name="Armour M."/>
            <person name="Olukolu B."/>
            <person name="Poorten T."/>
            <person name="Britton C."/>
            <person name="Davik J."/>
            <person name="Ashrafi H."/>
            <person name="Aiden E.L."/>
            <person name="Borodovsky M."/>
            <person name="Worthington M."/>
        </authorList>
    </citation>
    <scope>NUCLEOTIDE SEQUENCE [LARGE SCALE GENOMIC DNA]</scope>
    <source>
        <strain evidence="3">PI 553951</strain>
    </source>
</reference>
<evidence type="ECO:0000313" key="3">
    <source>
        <dbReference type="EMBL" id="KAK9929790.1"/>
    </source>
</evidence>
<evidence type="ECO:0000256" key="1">
    <source>
        <dbReference type="SAM" id="Coils"/>
    </source>
</evidence>
<evidence type="ECO:0000259" key="2">
    <source>
        <dbReference type="Pfam" id="PF13963"/>
    </source>
</evidence>
<dbReference type="Pfam" id="PF13963">
    <property type="entry name" value="Transpos_assoc"/>
    <property type="match status" value="1"/>
</dbReference>
<feature type="coiled-coil region" evidence="1">
    <location>
        <begin position="277"/>
        <end position="304"/>
    </location>
</feature>
<organism evidence="3 4">
    <name type="scientific">Rubus argutus</name>
    <name type="common">Southern blackberry</name>
    <dbReference type="NCBI Taxonomy" id="59490"/>
    <lineage>
        <taxon>Eukaryota</taxon>
        <taxon>Viridiplantae</taxon>
        <taxon>Streptophyta</taxon>
        <taxon>Embryophyta</taxon>
        <taxon>Tracheophyta</taxon>
        <taxon>Spermatophyta</taxon>
        <taxon>Magnoliopsida</taxon>
        <taxon>eudicotyledons</taxon>
        <taxon>Gunneridae</taxon>
        <taxon>Pentapetalae</taxon>
        <taxon>rosids</taxon>
        <taxon>fabids</taxon>
        <taxon>Rosales</taxon>
        <taxon>Rosaceae</taxon>
        <taxon>Rosoideae</taxon>
        <taxon>Rosoideae incertae sedis</taxon>
        <taxon>Rubus</taxon>
    </lineage>
</organism>
<dbReference type="Pfam" id="PF03004">
    <property type="entry name" value="Transposase_24"/>
    <property type="match status" value="1"/>
</dbReference>
<gene>
    <name evidence="3" type="ORF">M0R45_026873</name>
</gene>
<feature type="domain" description="Transposase-associated" evidence="2">
    <location>
        <begin position="3"/>
        <end position="77"/>
    </location>
</feature>
<protein>
    <recommendedName>
        <fullName evidence="2">Transposase-associated domain-containing protein</fullName>
    </recommendedName>
</protein>
<dbReference type="InterPro" id="IPR029480">
    <property type="entry name" value="Transpos_assoc"/>
</dbReference>
<evidence type="ECO:0000313" key="4">
    <source>
        <dbReference type="Proteomes" id="UP001457282"/>
    </source>
</evidence>
<dbReference type="AlphaFoldDB" id="A0AAW1X2E0"/>
<name>A0AAW1X2E0_RUBAR</name>
<dbReference type="InterPro" id="IPR004252">
    <property type="entry name" value="Probable_transposase_24"/>
</dbReference>
<proteinExistence type="predicted"/>